<evidence type="ECO:0000313" key="3">
    <source>
        <dbReference type="EMBL" id="KAK3370562.1"/>
    </source>
</evidence>
<keyword evidence="1" id="KW-0677">Repeat</keyword>
<dbReference type="EMBL" id="JAULSW010000009">
    <property type="protein sequence ID" value="KAK3370562.1"/>
    <property type="molecule type" value="Genomic_DNA"/>
</dbReference>
<dbReference type="AlphaFoldDB" id="A0AAE0K6K8"/>
<dbReference type="Gene3D" id="1.25.40.20">
    <property type="entry name" value="Ankyrin repeat-containing domain"/>
    <property type="match status" value="1"/>
</dbReference>
<organism evidence="3 4">
    <name type="scientific">Podospora didyma</name>
    <dbReference type="NCBI Taxonomy" id="330526"/>
    <lineage>
        <taxon>Eukaryota</taxon>
        <taxon>Fungi</taxon>
        <taxon>Dikarya</taxon>
        <taxon>Ascomycota</taxon>
        <taxon>Pezizomycotina</taxon>
        <taxon>Sordariomycetes</taxon>
        <taxon>Sordariomycetidae</taxon>
        <taxon>Sordariales</taxon>
        <taxon>Podosporaceae</taxon>
        <taxon>Podospora</taxon>
    </lineage>
</organism>
<sequence>MKALYQLDARCESPRAMLWGRAIGNIQMMDMALACGADINSQGFLDVYLKKPHATPTIWVRYFFADRDPDGPGLAPTLDCPAHIQYGDFEFPQWFPLHLAICQDNFDAVRQLVSCTARLDRCHTKWDEGTAVDMLALTAAAYWGHPGIVRFLLNRSNANVNEMSWLHTTPLYWAAARRVEANRETLQILTERGGITTNLTQLPLFEGLSLSSSVQKVNAFCDDGPTFKVVHHETGFDVHYTVDFYKYLVRLVQLLVKLSDRDIANELIGTTGHTRPLLSAATEYIFVDSNPGDPECPLRSTMARTLLDLGTDINAREPDGKTALHGALY</sequence>
<protein>
    <submittedName>
        <fullName evidence="3">Ankyrin repeat-containing domain protein</fullName>
    </submittedName>
</protein>
<dbReference type="GO" id="GO:0005737">
    <property type="term" value="C:cytoplasm"/>
    <property type="evidence" value="ECO:0007669"/>
    <property type="project" value="TreeGrafter"/>
</dbReference>
<proteinExistence type="predicted"/>
<evidence type="ECO:0000256" key="1">
    <source>
        <dbReference type="ARBA" id="ARBA00022737"/>
    </source>
</evidence>
<dbReference type="PANTHER" id="PTHR24189:SF71">
    <property type="entry name" value="ANKYRIN REPEAT DOMAIN 39"/>
    <property type="match status" value="1"/>
</dbReference>
<dbReference type="InterPro" id="IPR036770">
    <property type="entry name" value="Ankyrin_rpt-contain_sf"/>
</dbReference>
<dbReference type="SMART" id="SM00248">
    <property type="entry name" value="ANK"/>
    <property type="match status" value="4"/>
</dbReference>
<reference evidence="3" key="2">
    <citation type="submission" date="2023-06" db="EMBL/GenBank/DDBJ databases">
        <authorList>
            <consortium name="Lawrence Berkeley National Laboratory"/>
            <person name="Haridas S."/>
            <person name="Hensen N."/>
            <person name="Bonometti L."/>
            <person name="Westerberg I."/>
            <person name="Brannstrom I.O."/>
            <person name="Guillou S."/>
            <person name="Cros-Aarteil S."/>
            <person name="Calhoun S."/>
            <person name="Kuo A."/>
            <person name="Mondo S."/>
            <person name="Pangilinan J."/>
            <person name="Riley R."/>
            <person name="LaButti K."/>
            <person name="Andreopoulos B."/>
            <person name="Lipzen A."/>
            <person name="Chen C."/>
            <person name="Yanf M."/>
            <person name="Daum C."/>
            <person name="Ng V."/>
            <person name="Clum A."/>
            <person name="Steindorff A."/>
            <person name="Ohm R."/>
            <person name="Martin F."/>
            <person name="Silar P."/>
            <person name="Natvig D."/>
            <person name="Lalanne C."/>
            <person name="Gautier V."/>
            <person name="Ament-velasquez S.L."/>
            <person name="Kruys A."/>
            <person name="Hutchinson M.I."/>
            <person name="Powell A.J."/>
            <person name="Barry K."/>
            <person name="Miller A.N."/>
            <person name="Grigoriev I.V."/>
            <person name="Debuchy R."/>
            <person name="Gladieux P."/>
            <person name="Thoren M.H."/>
            <person name="Johannesson H."/>
        </authorList>
    </citation>
    <scope>NUCLEOTIDE SEQUENCE</scope>
    <source>
        <strain evidence="3">CBS 232.78</strain>
    </source>
</reference>
<gene>
    <name evidence="3" type="ORF">B0H63DRAFT_454722</name>
</gene>
<name>A0AAE0K6K8_9PEZI</name>
<dbReference type="PANTHER" id="PTHR24189">
    <property type="entry name" value="MYOTROPHIN"/>
    <property type="match status" value="1"/>
</dbReference>
<keyword evidence="4" id="KW-1185">Reference proteome</keyword>
<accession>A0AAE0K6K8</accession>
<dbReference type="GO" id="GO:0005634">
    <property type="term" value="C:nucleus"/>
    <property type="evidence" value="ECO:0007669"/>
    <property type="project" value="TreeGrafter"/>
</dbReference>
<reference evidence="3" key="1">
    <citation type="journal article" date="2023" name="Mol. Phylogenet. Evol.">
        <title>Genome-scale phylogeny and comparative genomics of the fungal order Sordariales.</title>
        <authorList>
            <person name="Hensen N."/>
            <person name="Bonometti L."/>
            <person name="Westerberg I."/>
            <person name="Brannstrom I.O."/>
            <person name="Guillou S."/>
            <person name="Cros-Aarteil S."/>
            <person name="Calhoun S."/>
            <person name="Haridas S."/>
            <person name="Kuo A."/>
            <person name="Mondo S."/>
            <person name="Pangilinan J."/>
            <person name="Riley R."/>
            <person name="LaButti K."/>
            <person name="Andreopoulos B."/>
            <person name="Lipzen A."/>
            <person name="Chen C."/>
            <person name="Yan M."/>
            <person name="Daum C."/>
            <person name="Ng V."/>
            <person name="Clum A."/>
            <person name="Steindorff A."/>
            <person name="Ohm R.A."/>
            <person name="Martin F."/>
            <person name="Silar P."/>
            <person name="Natvig D.O."/>
            <person name="Lalanne C."/>
            <person name="Gautier V."/>
            <person name="Ament-Velasquez S.L."/>
            <person name="Kruys A."/>
            <person name="Hutchinson M.I."/>
            <person name="Powell A.J."/>
            <person name="Barry K."/>
            <person name="Miller A.N."/>
            <person name="Grigoriev I.V."/>
            <person name="Debuchy R."/>
            <person name="Gladieux P."/>
            <person name="Hiltunen Thoren M."/>
            <person name="Johannesson H."/>
        </authorList>
    </citation>
    <scope>NUCLEOTIDE SEQUENCE</scope>
    <source>
        <strain evidence="3">CBS 232.78</strain>
    </source>
</reference>
<dbReference type="Proteomes" id="UP001285441">
    <property type="component" value="Unassembled WGS sequence"/>
</dbReference>
<dbReference type="SUPFAM" id="SSF48403">
    <property type="entry name" value="Ankyrin repeat"/>
    <property type="match status" value="1"/>
</dbReference>
<comment type="caution">
    <text evidence="3">The sequence shown here is derived from an EMBL/GenBank/DDBJ whole genome shotgun (WGS) entry which is preliminary data.</text>
</comment>
<evidence type="ECO:0000256" key="2">
    <source>
        <dbReference type="ARBA" id="ARBA00023043"/>
    </source>
</evidence>
<keyword evidence="2" id="KW-0040">ANK repeat</keyword>
<dbReference type="InterPro" id="IPR002110">
    <property type="entry name" value="Ankyrin_rpt"/>
</dbReference>
<evidence type="ECO:0000313" key="4">
    <source>
        <dbReference type="Proteomes" id="UP001285441"/>
    </source>
</evidence>
<dbReference type="Pfam" id="PF12796">
    <property type="entry name" value="Ank_2"/>
    <property type="match status" value="1"/>
</dbReference>
<dbReference type="InterPro" id="IPR050745">
    <property type="entry name" value="Multifunctional_regulatory"/>
</dbReference>